<dbReference type="Pfam" id="PF00486">
    <property type="entry name" value="Trans_reg_C"/>
    <property type="match status" value="1"/>
</dbReference>
<dbReference type="EMBL" id="JAUSQZ010000001">
    <property type="protein sequence ID" value="MDP9830914.1"/>
    <property type="molecule type" value="Genomic_DNA"/>
</dbReference>
<evidence type="ECO:0000259" key="7">
    <source>
        <dbReference type="PROSITE" id="PS51755"/>
    </source>
</evidence>
<dbReference type="Pfam" id="PF13185">
    <property type="entry name" value="GAF_2"/>
    <property type="match status" value="1"/>
</dbReference>
<dbReference type="SUPFAM" id="SSF46894">
    <property type="entry name" value="C-terminal effector domain of the bipartite response regulators"/>
    <property type="match status" value="1"/>
</dbReference>
<dbReference type="GO" id="GO:0003677">
    <property type="term" value="F:DNA binding"/>
    <property type="evidence" value="ECO:0007669"/>
    <property type="project" value="UniProtKB-KW"/>
</dbReference>
<dbReference type="SMART" id="SM00862">
    <property type="entry name" value="Trans_reg_C"/>
    <property type="match status" value="1"/>
</dbReference>
<evidence type="ECO:0000256" key="3">
    <source>
        <dbReference type="ARBA" id="ARBA00023015"/>
    </source>
</evidence>
<dbReference type="CDD" id="cd00383">
    <property type="entry name" value="trans_reg_C"/>
    <property type="match status" value="1"/>
</dbReference>
<dbReference type="InterPro" id="IPR016032">
    <property type="entry name" value="Sig_transdc_resp-reg_C-effctor"/>
</dbReference>
<dbReference type="InterPro" id="IPR036388">
    <property type="entry name" value="WH-like_DNA-bd_sf"/>
</dbReference>
<dbReference type="PROSITE" id="PS51755">
    <property type="entry name" value="OMPR_PHOB"/>
    <property type="match status" value="1"/>
</dbReference>
<dbReference type="Gene3D" id="1.10.10.10">
    <property type="entry name" value="Winged helix-like DNA-binding domain superfamily/Winged helix DNA-binding domain"/>
    <property type="match status" value="1"/>
</dbReference>
<keyword evidence="4 6" id="KW-0238">DNA-binding</keyword>
<reference evidence="8 9" key="1">
    <citation type="submission" date="2023-07" db="EMBL/GenBank/DDBJ databases">
        <title>Sequencing the genomes of 1000 actinobacteria strains.</title>
        <authorList>
            <person name="Klenk H.-P."/>
        </authorList>
    </citation>
    <scope>NUCLEOTIDE SEQUENCE [LARGE SCALE GENOMIC DNA]</scope>
    <source>
        <strain evidence="8 9">DSM 44388</strain>
    </source>
</reference>
<sequence>MPALSESALLRALTPRDLAAMTPAVLCAEAGSAAAGIHANVGRGGWPAVRTDDATRAAHTASVRGARLVLVGGSGFGWVAQAVRKIRTAGSFPIAVVATELSDAEAVGLLDSGATVVIEPRAGARELVARLGALGRGAGEEDGQVRWLQAEQMRVDLTARRCLLGPDRIDLSTMEFDLLAFLMSRAQQVVPLAEILQQVWRWHQGDGANTLRLHIGRIRRKLGDTATSPRWIRSVRGIGYEFLPAVAELGEDRSEERLRQSIAVLNAQADALDALVTTIGAAPDVPAIAETVVQWAVARGFADAATIFRMHVGETGESRAVLVASAGMSARWRQSIATGHPIGEGFLGAQVYSSGEVVQLSDMSRLVKRFPVTARMSAAEDLHSCVLLPLQAQGRIWGDLAFVGRTVRAFNPSRTAYLRTVAGVVALGLSARLAHEKEGPRG</sequence>
<keyword evidence="1" id="KW-0597">Phosphoprotein</keyword>
<dbReference type="Gene3D" id="3.30.450.40">
    <property type="match status" value="1"/>
</dbReference>
<dbReference type="Proteomes" id="UP001235712">
    <property type="component" value="Unassembled WGS sequence"/>
</dbReference>
<evidence type="ECO:0000256" key="2">
    <source>
        <dbReference type="ARBA" id="ARBA00023012"/>
    </source>
</evidence>
<proteinExistence type="predicted"/>
<evidence type="ECO:0000256" key="6">
    <source>
        <dbReference type="PROSITE-ProRule" id="PRU01091"/>
    </source>
</evidence>
<dbReference type="SUPFAM" id="SSF55781">
    <property type="entry name" value="GAF domain-like"/>
    <property type="match status" value="1"/>
</dbReference>
<dbReference type="InterPro" id="IPR029016">
    <property type="entry name" value="GAF-like_dom_sf"/>
</dbReference>
<feature type="DNA-binding region" description="OmpR/PhoB-type" evidence="6">
    <location>
        <begin position="145"/>
        <end position="244"/>
    </location>
</feature>
<organism evidence="8 9">
    <name type="scientific">Kineosporia succinea</name>
    <dbReference type="NCBI Taxonomy" id="84632"/>
    <lineage>
        <taxon>Bacteria</taxon>
        <taxon>Bacillati</taxon>
        <taxon>Actinomycetota</taxon>
        <taxon>Actinomycetes</taxon>
        <taxon>Kineosporiales</taxon>
        <taxon>Kineosporiaceae</taxon>
        <taxon>Kineosporia</taxon>
    </lineage>
</organism>
<keyword evidence="5" id="KW-0804">Transcription</keyword>
<evidence type="ECO:0000313" key="9">
    <source>
        <dbReference type="Proteomes" id="UP001235712"/>
    </source>
</evidence>
<evidence type="ECO:0000313" key="8">
    <source>
        <dbReference type="EMBL" id="MDP9830914.1"/>
    </source>
</evidence>
<keyword evidence="9" id="KW-1185">Reference proteome</keyword>
<keyword evidence="3" id="KW-0805">Transcription regulation</keyword>
<dbReference type="InterPro" id="IPR001867">
    <property type="entry name" value="OmpR/PhoB-type_DNA-bd"/>
</dbReference>
<dbReference type="InterPro" id="IPR039420">
    <property type="entry name" value="WalR-like"/>
</dbReference>
<dbReference type="InterPro" id="IPR003018">
    <property type="entry name" value="GAF"/>
</dbReference>
<dbReference type="RefSeq" id="WP_307250183.1">
    <property type="nucleotide sequence ID" value="NZ_JAUSQZ010000001.1"/>
</dbReference>
<gene>
    <name evidence="8" type="ORF">J2S57_006663</name>
</gene>
<feature type="domain" description="OmpR/PhoB-type" evidence="7">
    <location>
        <begin position="145"/>
        <end position="244"/>
    </location>
</feature>
<dbReference type="PANTHER" id="PTHR48111">
    <property type="entry name" value="REGULATOR OF RPOS"/>
    <property type="match status" value="1"/>
</dbReference>
<accession>A0ABT9PDY8</accession>
<dbReference type="PANTHER" id="PTHR48111:SF1">
    <property type="entry name" value="TWO-COMPONENT RESPONSE REGULATOR ORR33"/>
    <property type="match status" value="1"/>
</dbReference>
<evidence type="ECO:0000256" key="4">
    <source>
        <dbReference type="ARBA" id="ARBA00023125"/>
    </source>
</evidence>
<evidence type="ECO:0000256" key="5">
    <source>
        <dbReference type="ARBA" id="ARBA00023163"/>
    </source>
</evidence>
<keyword evidence="2" id="KW-0902">Two-component regulatory system</keyword>
<protein>
    <submittedName>
        <fullName evidence="8">DNA-binding response OmpR family regulator</fullName>
    </submittedName>
</protein>
<name>A0ABT9PDY8_9ACTN</name>
<dbReference type="SMART" id="SM00065">
    <property type="entry name" value="GAF"/>
    <property type="match status" value="1"/>
</dbReference>
<comment type="caution">
    <text evidence="8">The sequence shown here is derived from an EMBL/GenBank/DDBJ whole genome shotgun (WGS) entry which is preliminary data.</text>
</comment>
<evidence type="ECO:0000256" key="1">
    <source>
        <dbReference type="ARBA" id="ARBA00022553"/>
    </source>
</evidence>